<keyword evidence="5" id="KW-0449">Lipoprotein</keyword>
<dbReference type="PROSITE" id="PS51257">
    <property type="entry name" value="PROKAR_LIPOPROTEIN"/>
    <property type="match status" value="1"/>
</dbReference>
<reference evidence="7 8" key="1">
    <citation type="submission" date="2020-08" db="EMBL/GenBank/DDBJ databases">
        <title>Whole-Genome Sequence of French Clinical Streptomyces mexicanus Strain Q0842.</title>
        <authorList>
            <person name="Boxberger M."/>
            <person name="La Scola B."/>
        </authorList>
    </citation>
    <scope>NUCLEOTIDE SEQUENCE [LARGE SCALE GENOMIC DNA]</scope>
    <source>
        <strain evidence="7 8">Marseille-Q0842</strain>
    </source>
</reference>
<keyword evidence="4" id="KW-0564">Palmitate</keyword>
<evidence type="ECO:0000256" key="6">
    <source>
        <dbReference type="SAM" id="SignalP"/>
    </source>
</evidence>
<gene>
    <name evidence="7" type="ORF">H1R13_14220</name>
</gene>
<dbReference type="CDD" id="cd13585">
    <property type="entry name" value="PBP2_TMBP_like"/>
    <property type="match status" value="1"/>
</dbReference>
<keyword evidence="3" id="KW-0472">Membrane</keyword>
<dbReference type="InterPro" id="IPR006059">
    <property type="entry name" value="SBP"/>
</dbReference>
<dbReference type="Pfam" id="PF01547">
    <property type="entry name" value="SBP_bac_1"/>
    <property type="match status" value="1"/>
</dbReference>
<dbReference type="OrthoDB" id="2515046at2"/>
<dbReference type="AlphaFoldDB" id="A0A7X1HZU8"/>
<evidence type="ECO:0000313" key="7">
    <source>
        <dbReference type="EMBL" id="MBC2866102.1"/>
    </source>
</evidence>
<protein>
    <submittedName>
        <fullName evidence="7">Sugar ABC transporter substrate-binding protein</fullName>
    </submittedName>
</protein>
<organism evidence="7 8">
    <name type="scientific">Streptomyces mexicanus</name>
    <dbReference type="NCBI Taxonomy" id="178566"/>
    <lineage>
        <taxon>Bacteria</taxon>
        <taxon>Bacillati</taxon>
        <taxon>Actinomycetota</taxon>
        <taxon>Actinomycetes</taxon>
        <taxon>Kitasatosporales</taxon>
        <taxon>Streptomycetaceae</taxon>
        <taxon>Streptomyces</taxon>
    </lineage>
</organism>
<evidence type="ECO:0000256" key="5">
    <source>
        <dbReference type="ARBA" id="ARBA00023288"/>
    </source>
</evidence>
<evidence type="ECO:0000256" key="1">
    <source>
        <dbReference type="ARBA" id="ARBA00022475"/>
    </source>
</evidence>
<dbReference type="Proteomes" id="UP000517694">
    <property type="component" value="Unassembled WGS sequence"/>
</dbReference>
<evidence type="ECO:0000256" key="2">
    <source>
        <dbReference type="ARBA" id="ARBA00022729"/>
    </source>
</evidence>
<sequence>MPGRHSRRSVLAAITALPLTGALGACSGNGSASTRSGSSSKSGTKGTTTITFWSALRGSQQVVDEFNKTHDHIQVDFEQVPSGTQGGYLKLSNAARAGNAPDVATIEYPQLPGFAIDGVVRDITSMIGDDLRAKLLPQSLGQTTFGRRTYSVPLDVEPMVLHYRKDLFDRFGFEVPTTWDEYAELARAVRRTGGGRRIAIFPTDGMSQMAAWCWQAGAQWFDLSRGAWNVSLADAPSRKVAAYWQRLIDEDLVYCNSSTARVYDAQVAGGLVLTRLSGAWDAGAQMKAHPEQKGAWRIAPLPQWTPGKPALGTHGGSTFAVTKDSKHPEAAMEFIAWQVAHPDALRARLSSGASSQYPAATGLVPVGRAAFDRAYYGGQDIYRLFEEEARKIRDGWVWGPRMTATGFVMQDAFARAGAGSGTLLSALRTAQDGTMPDLKALGLSTTPALDVNARTLTGR</sequence>
<keyword evidence="1" id="KW-1003">Cell membrane</keyword>
<dbReference type="PANTHER" id="PTHR43649:SF33">
    <property type="entry name" value="POLYGALACTURONAN_RHAMNOGALACTURONAN-BINDING PROTEIN YTCQ"/>
    <property type="match status" value="1"/>
</dbReference>
<dbReference type="InterPro" id="IPR050490">
    <property type="entry name" value="Bact_solute-bd_prot1"/>
</dbReference>
<keyword evidence="2 6" id="KW-0732">Signal</keyword>
<evidence type="ECO:0000313" key="8">
    <source>
        <dbReference type="Proteomes" id="UP000517694"/>
    </source>
</evidence>
<keyword evidence="8" id="KW-1185">Reference proteome</keyword>
<feature type="chain" id="PRO_5038797546" evidence="6">
    <location>
        <begin position="28"/>
        <end position="459"/>
    </location>
</feature>
<accession>A0A7X1HZU8</accession>
<evidence type="ECO:0000256" key="3">
    <source>
        <dbReference type="ARBA" id="ARBA00023136"/>
    </source>
</evidence>
<dbReference type="SUPFAM" id="SSF53850">
    <property type="entry name" value="Periplasmic binding protein-like II"/>
    <property type="match status" value="1"/>
</dbReference>
<feature type="signal peptide" evidence="6">
    <location>
        <begin position="1"/>
        <end position="27"/>
    </location>
</feature>
<dbReference type="InterPro" id="IPR006311">
    <property type="entry name" value="TAT_signal"/>
</dbReference>
<evidence type="ECO:0000256" key="4">
    <source>
        <dbReference type="ARBA" id="ARBA00023139"/>
    </source>
</evidence>
<proteinExistence type="predicted"/>
<name>A0A7X1HZU8_9ACTN</name>
<comment type="caution">
    <text evidence="7">The sequence shown here is derived from an EMBL/GenBank/DDBJ whole genome shotgun (WGS) entry which is preliminary data.</text>
</comment>
<dbReference type="Gene3D" id="3.40.190.10">
    <property type="entry name" value="Periplasmic binding protein-like II"/>
    <property type="match status" value="1"/>
</dbReference>
<dbReference type="EMBL" id="JACMHY010000005">
    <property type="protein sequence ID" value="MBC2866102.1"/>
    <property type="molecule type" value="Genomic_DNA"/>
</dbReference>
<dbReference type="PROSITE" id="PS51318">
    <property type="entry name" value="TAT"/>
    <property type="match status" value="1"/>
</dbReference>
<dbReference type="PANTHER" id="PTHR43649">
    <property type="entry name" value="ARABINOSE-BINDING PROTEIN-RELATED"/>
    <property type="match status" value="1"/>
</dbReference>